<feature type="domain" description="Thiamine pyrophosphate enzyme N-terminal TPP-binding" evidence="1">
    <location>
        <begin position="5"/>
        <end position="99"/>
    </location>
</feature>
<accession>T0ZY88</accession>
<proteinExistence type="predicted"/>
<dbReference type="AlphaFoldDB" id="T0ZY88"/>
<dbReference type="PANTHER" id="PTHR42981">
    <property type="entry name" value="PYRUVATE DEHYDROGENASE [UBIQUINONE]"/>
    <property type="match status" value="1"/>
</dbReference>
<reference evidence="2" key="2">
    <citation type="journal article" date="2014" name="ISME J.">
        <title>Microbial stratification in low pH oxic and suboxic macroscopic growths along an acid mine drainage.</title>
        <authorList>
            <person name="Mendez-Garcia C."/>
            <person name="Mesa V."/>
            <person name="Sprenger R.R."/>
            <person name="Richter M."/>
            <person name="Diez M.S."/>
            <person name="Solano J."/>
            <person name="Bargiela R."/>
            <person name="Golyshina O.V."/>
            <person name="Manteca A."/>
            <person name="Ramos J.L."/>
            <person name="Gallego J.R."/>
            <person name="Llorente I."/>
            <person name="Martins Dos Santos V.A."/>
            <person name="Jensen O.N."/>
            <person name="Pelaez A.I."/>
            <person name="Sanchez J."/>
            <person name="Ferrer M."/>
        </authorList>
    </citation>
    <scope>NUCLEOTIDE SEQUENCE</scope>
</reference>
<dbReference type="SUPFAM" id="SSF52518">
    <property type="entry name" value="Thiamin diphosphate-binding fold (THDP-binding)"/>
    <property type="match status" value="1"/>
</dbReference>
<dbReference type="EMBL" id="AUZZ01009432">
    <property type="protein sequence ID" value="EQD33644.1"/>
    <property type="molecule type" value="Genomic_DNA"/>
</dbReference>
<feature type="non-terminal residue" evidence="2">
    <location>
        <position position="99"/>
    </location>
</feature>
<dbReference type="InterPro" id="IPR012001">
    <property type="entry name" value="Thiamin_PyroP_enz_TPP-bd_dom"/>
</dbReference>
<sequence>MIMARTVADVIVETLVSCGVKRIYGIPGDSIDPLVDSIRRNKEIQYVQGRHEEGSALEATFEARMTGMPVACMGTSGPGSIHLLNGLYEAKLDHVPVIA</sequence>
<dbReference type="PANTHER" id="PTHR42981:SF2">
    <property type="entry name" value="PYRUVATE DEHYDROGENASE [UBIQUINONE]"/>
    <property type="match status" value="1"/>
</dbReference>
<dbReference type="Pfam" id="PF02776">
    <property type="entry name" value="TPP_enzyme_N"/>
    <property type="match status" value="1"/>
</dbReference>
<dbReference type="InterPro" id="IPR047211">
    <property type="entry name" value="POXB-like"/>
</dbReference>
<gene>
    <name evidence="2" type="ORF">B2A_13048</name>
</gene>
<evidence type="ECO:0000259" key="1">
    <source>
        <dbReference type="Pfam" id="PF02776"/>
    </source>
</evidence>
<dbReference type="InterPro" id="IPR029061">
    <property type="entry name" value="THDP-binding"/>
</dbReference>
<dbReference type="Gene3D" id="3.40.50.970">
    <property type="match status" value="1"/>
</dbReference>
<protein>
    <submittedName>
        <fullName evidence="2">Protein containing Thiamine pyrophosphate enzyme</fullName>
    </submittedName>
</protein>
<evidence type="ECO:0000313" key="2">
    <source>
        <dbReference type="EMBL" id="EQD33644.1"/>
    </source>
</evidence>
<reference evidence="2" key="1">
    <citation type="submission" date="2013-08" db="EMBL/GenBank/DDBJ databases">
        <authorList>
            <person name="Mendez C."/>
            <person name="Richter M."/>
            <person name="Ferrer M."/>
            <person name="Sanchez J."/>
        </authorList>
    </citation>
    <scope>NUCLEOTIDE SEQUENCE</scope>
</reference>
<organism evidence="2">
    <name type="scientific">mine drainage metagenome</name>
    <dbReference type="NCBI Taxonomy" id="410659"/>
    <lineage>
        <taxon>unclassified sequences</taxon>
        <taxon>metagenomes</taxon>
        <taxon>ecological metagenomes</taxon>
    </lineage>
</organism>
<name>T0ZY88_9ZZZZ</name>
<comment type="caution">
    <text evidence="2">The sequence shown here is derived from an EMBL/GenBank/DDBJ whole genome shotgun (WGS) entry which is preliminary data.</text>
</comment>
<dbReference type="GO" id="GO:0030976">
    <property type="term" value="F:thiamine pyrophosphate binding"/>
    <property type="evidence" value="ECO:0007669"/>
    <property type="project" value="InterPro"/>
</dbReference>